<dbReference type="PROSITE" id="PS51257">
    <property type="entry name" value="PROKAR_LIPOPROTEIN"/>
    <property type="match status" value="1"/>
</dbReference>
<evidence type="ECO:0000256" key="2">
    <source>
        <dbReference type="ARBA" id="ARBA00022723"/>
    </source>
</evidence>
<dbReference type="Proteomes" id="UP000535020">
    <property type="component" value="Unassembled WGS sequence"/>
</dbReference>
<keyword evidence="3 4" id="KW-0408">Iron</keyword>
<dbReference type="PIRSF" id="PIRSF028099">
    <property type="entry name" value="DUF1111"/>
    <property type="match status" value="1"/>
</dbReference>
<evidence type="ECO:0000256" key="4">
    <source>
        <dbReference type="PROSITE-ProRule" id="PRU00433"/>
    </source>
</evidence>
<evidence type="ECO:0000313" key="8">
    <source>
        <dbReference type="Proteomes" id="UP000535020"/>
    </source>
</evidence>
<keyword evidence="2 4" id="KW-0479">Metal-binding</keyword>
<feature type="domain" description="Cytochrome c" evidence="6">
    <location>
        <begin position="335"/>
        <end position="467"/>
    </location>
</feature>
<dbReference type="SUPFAM" id="SSF46626">
    <property type="entry name" value="Cytochrome c"/>
    <property type="match status" value="2"/>
</dbReference>
<name>A0A7Y9C669_9FLAO</name>
<accession>A0A7Y9C669</accession>
<feature type="signal peptide" evidence="5">
    <location>
        <begin position="1"/>
        <end position="21"/>
    </location>
</feature>
<evidence type="ECO:0000259" key="6">
    <source>
        <dbReference type="PROSITE" id="PS51007"/>
    </source>
</evidence>
<dbReference type="GO" id="GO:0009055">
    <property type="term" value="F:electron transfer activity"/>
    <property type="evidence" value="ECO:0007669"/>
    <property type="project" value="InterPro"/>
</dbReference>
<dbReference type="InterPro" id="IPR009056">
    <property type="entry name" value="Cyt_c-like_dom"/>
</dbReference>
<dbReference type="InterPro" id="IPR010538">
    <property type="entry name" value="DHOR"/>
</dbReference>
<evidence type="ECO:0000256" key="3">
    <source>
        <dbReference type="ARBA" id="ARBA00023004"/>
    </source>
</evidence>
<dbReference type="RefSeq" id="WP_176006882.1">
    <property type="nucleotide sequence ID" value="NZ_JABWMI010000015.1"/>
</dbReference>
<keyword evidence="8" id="KW-1185">Reference proteome</keyword>
<protein>
    <submittedName>
        <fullName evidence="7">C-type cytochrome</fullName>
    </submittedName>
</protein>
<evidence type="ECO:0000313" key="7">
    <source>
        <dbReference type="EMBL" id="NYA72076.1"/>
    </source>
</evidence>
<dbReference type="InterPro" id="IPR051395">
    <property type="entry name" value="Cytochrome_c_Peroxidase/MauG"/>
</dbReference>
<dbReference type="GO" id="GO:0004130">
    <property type="term" value="F:cytochrome-c peroxidase activity"/>
    <property type="evidence" value="ECO:0007669"/>
    <property type="project" value="TreeGrafter"/>
</dbReference>
<organism evidence="7 8">
    <name type="scientific">Flavobacterium agri</name>
    <dbReference type="NCBI Taxonomy" id="2743471"/>
    <lineage>
        <taxon>Bacteria</taxon>
        <taxon>Pseudomonadati</taxon>
        <taxon>Bacteroidota</taxon>
        <taxon>Flavobacteriia</taxon>
        <taxon>Flavobacteriales</taxon>
        <taxon>Flavobacteriaceae</taxon>
        <taxon>Flavobacterium</taxon>
    </lineage>
</organism>
<dbReference type="PANTHER" id="PTHR30600:SF4">
    <property type="entry name" value="CYTOCHROME C DOMAIN-CONTAINING PROTEIN"/>
    <property type="match status" value="1"/>
</dbReference>
<gene>
    <name evidence="7" type="ORF">HZF10_14190</name>
</gene>
<dbReference type="GO" id="GO:0020037">
    <property type="term" value="F:heme binding"/>
    <property type="evidence" value="ECO:0007669"/>
    <property type="project" value="InterPro"/>
</dbReference>
<sequence length="467" mass="50696">MKKVYRCLLGAVLFLSVSACSDSDSDYQPLTPEEGEQFSGGSSTVFNSTEEAFGFASSAITPDQASDFGVGNSFFRQNWVMAPSSTTARDGLGPFYNAISCASCHFKDGRGRPPSFDGEFGKGLLLRLSVAGTDAFGGQLPDPIYGGQLQDKAIFGQTAKGDYTISYETIIETLADGTTVELRKPIYHIQNLAYGDMATNVMVSPRIANQIIGMGLLEAIPQQTILDFIDSGDSNGDGIVGKANYVRDYTSNTTKLGRFGWKANQPSIRQQVAMALHQDMGLTTSLFSVENCPPGIDCNAIPNGGTPEVPDLSLDRMVLYSQALSVPARRNLDDQSVLRGKQIFAELNCIGCHKPKIQTGSDYTIAGMRNQTIRPYTDLLLHDMGDGLADNANDYLANGREWRTQPLWGIGLINTVNGHTNLLHDGRARNVTEAILWHAGEATNSKNAFKQLNTSERTDLLNFINSL</sequence>
<dbReference type="GO" id="GO:0046872">
    <property type="term" value="F:metal ion binding"/>
    <property type="evidence" value="ECO:0007669"/>
    <property type="project" value="UniProtKB-KW"/>
</dbReference>
<dbReference type="InterPro" id="IPR036909">
    <property type="entry name" value="Cyt_c-like_dom_sf"/>
</dbReference>
<dbReference type="Pfam" id="PF06537">
    <property type="entry name" value="DHOR"/>
    <property type="match status" value="1"/>
</dbReference>
<keyword evidence="5" id="KW-0732">Signal</keyword>
<dbReference type="Gene3D" id="1.10.760.10">
    <property type="entry name" value="Cytochrome c-like domain"/>
    <property type="match status" value="1"/>
</dbReference>
<dbReference type="AlphaFoldDB" id="A0A7Y9C669"/>
<feature type="chain" id="PRO_5030629959" evidence="5">
    <location>
        <begin position="22"/>
        <end position="467"/>
    </location>
</feature>
<dbReference type="EMBL" id="JACBJI010000006">
    <property type="protein sequence ID" value="NYA72076.1"/>
    <property type="molecule type" value="Genomic_DNA"/>
</dbReference>
<dbReference type="PANTHER" id="PTHR30600">
    <property type="entry name" value="CYTOCHROME C PEROXIDASE-RELATED"/>
    <property type="match status" value="1"/>
</dbReference>
<evidence type="ECO:0000256" key="1">
    <source>
        <dbReference type="ARBA" id="ARBA00022617"/>
    </source>
</evidence>
<dbReference type="PROSITE" id="PS51007">
    <property type="entry name" value="CYTC"/>
    <property type="match status" value="1"/>
</dbReference>
<keyword evidence="1 4" id="KW-0349">Heme</keyword>
<reference evidence="7 8" key="1">
    <citation type="submission" date="2020-07" db="EMBL/GenBank/DDBJ databases">
        <authorList>
            <person name="Sun Q."/>
        </authorList>
    </citation>
    <scope>NUCLEOTIDE SEQUENCE [LARGE SCALE GENOMIC DNA]</scope>
    <source>
        <strain evidence="7 8">MAH-1</strain>
    </source>
</reference>
<evidence type="ECO:0000256" key="5">
    <source>
        <dbReference type="SAM" id="SignalP"/>
    </source>
</evidence>
<proteinExistence type="predicted"/>
<comment type="caution">
    <text evidence="7">The sequence shown here is derived from an EMBL/GenBank/DDBJ whole genome shotgun (WGS) entry which is preliminary data.</text>
</comment>